<protein>
    <submittedName>
        <fullName evidence="2">F10e3bff-0624-4837-b9dc-47cf4d37bd1b</fullName>
    </submittedName>
</protein>
<sequence length="449" mass="48974">MDAQDKPILVAAAFNSPGHTTGLLTIAEHLVKRGFRLYFIAGPGYQAAIEQIGAEFVKNEWAWEPLVATAPPDADEPWFFKHVFGDSVPVAHRILKETLERVRREHPDREVVILNESMSGGLGPFCYGAPLPEGYASLPKAITFHTSIYVATDYNVPPFGPALDYDPTPENLALWRSTYDAMRPIWTGVSEYYSDRLFKPLGATRPVTEPFFDFILGLGDVTVLATSPSLEYPIHNKPSRLRFIGGLPAKPPDPAFIYPAWWPTITTNAALPEGSPDRRKLVFVTQGTAHCNYADLLIPTIRALAGRADLLVVATLGRHGTALDSGVALPANAIVVDYLPYNAILPYTDVFVSNAGYGGFMHGVMNGGPMVLAGTAADKGEVSCRGEYAGMAVNLRAQAPGEDAIAAAVDKVLKEEKFKARAMEFKRENEELDALGSFERIIEELVGKQ</sequence>
<organism evidence="2 3">
    <name type="scientific">Thermothielavioides terrestris</name>
    <dbReference type="NCBI Taxonomy" id="2587410"/>
    <lineage>
        <taxon>Eukaryota</taxon>
        <taxon>Fungi</taxon>
        <taxon>Dikarya</taxon>
        <taxon>Ascomycota</taxon>
        <taxon>Pezizomycotina</taxon>
        <taxon>Sordariomycetes</taxon>
        <taxon>Sordariomycetidae</taxon>
        <taxon>Sordariales</taxon>
        <taxon>Chaetomiaceae</taxon>
        <taxon>Thermothielavioides</taxon>
    </lineage>
</organism>
<dbReference type="Pfam" id="PF00201">
    <property type="entry name" value="UDPGT"/>
    <property type="match status" value="1"/>
</dbReference>
<dbReference type="PANTHER" id="PTHR21015:SF22">
    <property type="entry name" value="GLYCOSYLTRANSFERASE"/>
    <property type="match status" value="1"/>
</dbReference>
<dbReference type="AlphaFoldDB" id="A0A446BX73"/>
<accession>A0A446BX73</accession>
<dbReference type="PANTHER" id="PTHR21015">
    <property type="entry name" value="UDP-N-ACETYLGLUCOSAMINE--N-ACETYLMURAMYL-(PENTAPEPTIDE) PYROPHOSPHORYL-UNDECAPRENOL N-ACETYLGLUCOSAMINE TRANSFERASE 1"/>
    <property type="match status" value="1"/>
</dbReference>
<evidence type="ECO:0000256" key="1">
    <source>
        <dbReference type="ARBA" id="ARBA00022679"/>
    </source>
</evidence>
<dbReference type="SUPFAM" id="SSF53756">
    <property type="entry name" value="UDP-Glycosyltransferase/glycogen phosphorylase"/>
    <property type="match status" value="1"/>
</dbReference>
<dbReference type="GO" id="GO:0008194">
    <property type="term" value="F:UDP-glycosyltransferase activity"/>
    <property type="evidence" value="ECO:0007669"/>
    <property type="project" value="InterPro"/>
</dbReference>
<gene>
    <name evidence="2" type="ORF">TT172_LOCUS9509</name>
</gene>
<reference evidence="2 3" key="1">
    <citation type="submission" date="2018-04" db="EMBL/GenBank/DDBJ databases">
        <authorList>
            <person name="Huttner S."/>
            <person name="Dainat J."/>
        </authorList>
    </citation>
    <scope>NUCLEOTIDE SEQUENCE [LARGE SCALE GENOMIC DNA]</scope>
</reference>
<evidence type="ECO:0000313" key="2">
    <source>
        <dbReference type="EMBL" id="SPQ27090.1"/>
    </source>
</evidence>
<dbReference type="EMBL" id="OUUZ01000019">
    <property type="protein sequence ID" value="SPQ27090.1"/>
    <property type="molecule type" value="Genomic_DNA"/>
</dbReference>
<proteinExistence type="predicted"/>
<dbReference type="InterPro" id="IPR002213">
    <property type="entry name" value="UDP_glucos_trans"/>
</dbReference>
<dbReference type="Proteomes" id="UP000289323">
    <property type="component" value="Unassembled WGS sequence"/>
</dbReference>
<name>A0A446BX73_9PEZI</name>
<dbReference type="Gene3D" id="3.40.50.2000">
    <property type="entry name" value="Glycogen Phosphorylase B"/>
    <property type="match status" value="2"/>
</dbReference>
<dbReference type="CDD" id="cd03784">
    <property type="entry name" value="GT1_Gtf-like"/>
    <property type="match status" value="1"/>
</dbReference>
<evidence type="ECO:0000313" key="3">
    <source>
        <dbReference type="Proteomes" id="UP000289323"/>
    </source>
</evidence>
<keyword evidence="1" id="KW-0808">Transferase</keyword>